<accession>A0A9X6NIV1</accession>
<evidence type="ECO:0000313" key="1">
    <source>
        <dbReference type="EMBL" id="OWA53491.1"/>
    </source>
</evidence>
<sequence>MIEDCLNFLLELFPFIVEALEIIVDEFQDADAGSSARMCSETLLNFELILAARVVDSSLEDLRAVIEFYYDDISLSVFETEFEVNFVIFMESRLVIWFRITFFQVWKSH</sequence>
<dbReference type="EMBL" id="MTYJ01000325">
    <property type="protein sequence ID" value="OWA53491.1"/>
    <property type="molecule type" value="Genomic_DNA"/>
</dbReference>
<gene>
    <name evidence="1" type="ORF">BV898_17918</name>
</gene>
<proteinExistence type="predicted"/>
<name>A0A9X6NIV1_HYPEX</name>
<dbReference type="AlphaFoldDB" id="A0A9X6NIV1"/>
<organism evidence="1 2">
    <name type="scientific">Hypsibius exemplaris</name>
    <name type="common">Freshwater tardigrade</name>
    <dbReference type="NCBI Taxonomy" id="2072580"/>
    <lineage>
        <taxon>Eukaryota</taxon>
        <taxon>Metazoa</taxon>
        <taxon>Ecdysozoa</taxon>
        <taxon>Tardigrada</taxon>
        <taxon>Eutardigrada</taxon>
        <taxon>Parachela</taxon>
        <taxon>Hypsibioidea</taxon>
        <taxon>Hypsibiidae</taxon>
        <taxon>Hypsibius</taxon>
    </lineage>
</organism>
<reference evidence="2" key="1">
    <citation type="submission" date="2017-01" db="EMBL/GenBank/DDBJ databases">
        <title>Comparative genomics of anhydrobiosis in the tardigrade Hypsibius dujardini.</title>
        <authorList>
            <person name="Yoshida Y."/>
            <person name="Koutsovoulos G."/>
            <person name="Laetsch D."/>
            <person name="Stevens L."/>
            <person name="Kumar S."/>
            <person name="Horikawa D."/>
            <person name="Ishino K."/>
            <person name="Komine S."/>
            <person name="Tomita M."/>
            <person name="Blaxter M."/>
            <person name="Arakawa K."/>
        </authorList>
    </citation>
    <scope>NUCLEOTIDE SEQUENCE [LARGE SCALE GENOMIC DNA]</scope>
    <source>
        <strain evidence="2">Z151</strain>
    </source>
</reference>
<protein>
    <submittedName>
        <fullName evidence="1">Uncharacterized protein</fullName>
    </submittedName>
</protein>
<dbReference type="Proteomes" id="UP000192578">
    <property type="component" value="Unassembled WGS sequence"/>
</dbReference>
<evidence type="ECO:0000313" key="2">
    <source>
        <dbReference type="Proteomes" id="UP000192578"/>
    </source>
</evidence>
<comment type="caution">
    <text evidence="1">The sequence shown here is derived from an EMBL/GenBank/DDBJ whole genome shotgun (WGS) entry which is preliminary data.</text>
</comment>
<keyword evidence="2" id="KW-1185">Reference proteome</keyword>